<dbReference type="NCBIfam" id="TIGR00254">
    <property type="entry name" value="GGDEF"/>
    <property type="match status" value="1"/>
</dbReference>
<name>A0A4R4DMF7_9PROT</name>
<dbReference type="Pfam" id="PF12860">
    <property type="entry name" value="PAS_7"/>
    <property type="match status" value="1"/>
</dbReference>
<proteinExistence type="predicted"/>
<feature type="compositionally biased region" description="Basic and acidic residues" evidence="3">
    <location>
        <begin position="21"/>
        <end position="33"/>
    </location>
</feature>
<dbReference type="PANTHER" id="PTHR45138">
    <property type="entry name" value="REGULATORY COMPONENTS OF SENSORY TRANSDUCTION SYSTEM"/>
    <property type="match status" value="1"/>
</dbReference>
<dbReference type="CDD" id="cd01949">
    <property type="entry name" value="GGDEF"/>
    <property type="match status" value="1"/>
</dbReference>
<gene>
    <name evidence="5" type="ORF">EXY23_13800</name>
</gene>
<dbReference type="OrthoDB" id="9812260at2"/>
<dbReference type="InterPro" id="IPR050469">
    <property type="entry name" value="Diguanylate_Cyclase"/>
</dbReference>
<dbReference type="Proteomes" id="UP000295023">
    <property type="component" value="Unassembled WGS sequence"/>
</dbReference>
<protein>
    <recommendedName>
        <fullName evidence="1">diguanylate cyclase</fullName>
        <ecNumber evidence="1">2.7.7.65</ecNumber>
    </recommendedName>
</protein>
<dbReference type="PANTHER" id="PTHR45138:SF9">
    <property type="entry name" value="DIGUANYLATE CYCLASE DGCM-RELATED"/>
    <property type="match status" value="1"/>
</dbReference>
<comment type="caution">
    <text evidence="5">The sequence shown here is derived from an EMBL/GenBank/DDBJ whole genome shotgun (WGS) entry which is preliminary data.</text>
</comment>
<feature type="region of interest" description="Disordered" evidence="3">
    <location>
        <begin position="1"/>
        <end position="37"/>
    </location>
</feature>
<dbReference type="SUPFAM" id="SSF55073">
    <property type="entry name" value="Nucleotide cyclase"/>
    <property type="match status" value="1"/>
</dbReference>
<dbReference type="Pfam" id="PF00990">
    <property type="entry name" value="GGDEF"/>
    <property type="match status" value="1"/>
</dbReference>
<evidence type="ECO:0000256" key="3">
    <source>
        <dbReference type="SAM" id="MobiDB-lite"/>
    </source>
</evidence>
<feature type="region of interest" description="Disordered" evidence="3">
    <location>
        <begin position="341"/>
        <end position="364"/>
    </location>
</feature>
<feature type="domain" description="GGDEF" evidence="4">
    <location>
        <begin position="213"/>
        <end position="345"/>
    </location>
</feature>
<dbReference type="FunFam" id="3.30.70.270:FF:000001">
    <property type="entry name" value="Diguanylate cyclase domain protein"/>
    <property type="match status" value="1"/>
</dbReference>
<dbReference type="InterPro" id="IPR043128">
    <property type="entry name" value="Rev_trsase/Diguanyl_cyclase"/>
</dbReference>
<evidence type="ECO:0000313" key="6">
    <source>
        <dbReference type="Proteomes" id="UP000295023"/>
    </source>
</evidence>
<dbReference type="AlphaFoldDB" id="A0A4R4DMF7"/>
<dbReference type="RefSeq" id="WP_132290102.1">
    <property type="nucleotide sequence ID" value="NZ_SKBM01000012.1"/>
</dbReference>
<organism evidence="5 6">
    <name type="scientific">Roseicella aquatilis</name>
    <dbReference type="NCBI Taxonomy" id="2527868"/>
    <lineage>
        <taxon>Bacteria</taxon>
        <taxon>Pseudomonadati</taxon>
        <taxon>Pseudomonadota</taxon>
        <taxon>Alphaproteobacteria</taxon>
        <taxon>Acetobacterales</taxon>
        <taxon>Roseomonadaceae</taxon>
        <taxon>Roseicella</taxon>
    </lineage>
</organism>
<dbReference type="GO" id="GO:0052621">
    <property type="term" value="F:diguanylate cyclase activity"/>
    <property type="evidence" value="ECO:0007669"/>
    <property type="project" value="UniProtKB-EC"/>
</dbReference>
<dbReference type="InterPro" id="IPR000160">
    <property type="entry name" value="GGDEF_dom"/>
</dbReference>
<evidence type="ECO:0000256" key="1">
    <source>
        <dbReference type="ARBA" id="ARBA00012528"/>
    </source>
</evidence>
<accession>A0A4R4DMF7</accession>
<dbReference type="InterPro" id="IPR029787">
    <property type="entry name" value="Nucleotide_cyclase"/>
</dbReference>
<reference evidence="5 6" key="1">
    <citation type="submission" date="2019-03" db="EMBL/GenBank/DDBJ databases">
        <title>Paracraurococcus aquatilis NE82 genome sequence.</title>
        <authorList>
            <person name="Zhao Y."/>
            <person name="Du Z."/>
        </authorList>
    </citation>
    <scope>NUCLEOTIDE SEQUENCE [LARGE SCALE GENOMIC DNA]</scope>
    <source>
        <strain evidence="5 6">NE82</strain>
    </source>
</reference>
<dbReference type="Gene3D" id="3.30.70.270">
    <property type="match status" value="1"/>
</dbReference>
<sequence>MSTLPALASRGPTSLPVPVRGSEERSAPTRPDHMIPAPHLPDLPEDGAVIGNLLAAFSASGQAVALYDDADRLRYANAVYRQIFVGGNQGDFTFPDLLRYGAAHGFGTQIEDDVEALIARTYGRRRKLPRRAFETDLLDGRWLWMEELALPNGWVMTVGSDITALKQNEKTLRRAHEEAILASRTDVLTGLPNRRYILELLDAALAGENRATSRLCIAILDLDRFKDINDAHGHETGDAVLRHFTASCRVRLRQGDHLGRLGGEEFLALIPGASLRDAVRLMDRVREGFPAIDLGAGRPGLRYTFSAGLAEAAPGDDRRTLLMRADHALYGAKAAGRNRSMAGLPGKDGVWDPRGLLGATPPAR</sequence>
<evidence type="ECO:0000313" key="5">
    <source>
        <dbReference type="EMBL" id="TCZ60844.1"/>
    </source>
</evidence>
<dbReference type="EMBL" id="SKBM01000012">
    <property type="protein sequence ID" value="TCZ60844.1"/>
    <property type="molecule type" value="Genomic_DNA"/>
</dbReference>
<comment type="catalytic activity">
    <reaction evidence="2">
        <text>2 GTP = 3',3'-c-di-GMP + 2 diphosphate</text>
        <dbReference type="Rhea" id="RHEA:24898"/>
        <dbReference type="ChEBI" id="CHEBI:33019"/>
        <dbReference type="ChEBI" id="CHEBI:37565"/>
        <dbReference type="ChEBI" id="CHEBI:58805"/>
        <dbReference type="EC" id="2.7.7.65"/>
    </reaction>
</comment>
<dbReference type="SMART" id="SM00267">
    <property type="entry name" value="GGDEF"/>
    <property type="match status" value="1"/>
</dbReference>
<keyword evidence="6" id="KW-1185">Reference proteome</keyword>
<dbReference type="EC" id="2.7.7.65" evidence="1"/>
<evidence type="ECO:0000259" key="4">
    <source>
        <dbReference type="PROSITE" id="PS50887"/>
    </source>
</evidence>
<dbReference type="PROSITE" id="PS50887">
    <property type="entry name" value="GGDEF"/>
    <property type="match status" value="1"/>
</dbReference>
<evidence type="ECO:0000256" key="2">
    <source>
        <dbReference type="ARBA" id="ARBA00034247"/>
    </source>
</evidence>